<evidence type="ECO:0000259" key="2">
    <source>
        <dbReference type="PROSITE" id="PS50989"/>
    </source>
</evidence>
<feature type="domain" description="CoA carboxyltransferase C-terminal" evidence="2">
    <location>
        <begin position="272"/>
        <end position="525"/>
    </location>
</feature>
<name>A0A7T6Z6X7_9BACI</name>
<dbReference type="KEGG" id="scia:HUG15_20960"/>
<dbReference type="InterPro" id="IPR051047">
    <property type="entry name" value="AccD/PCCB"/>
</dbReference>
<sequence length="527" mass="58574">MNGYNSSEEEWGEELNELRYRREMAENMGGDDSIDFQHNRGKLTVRERIKALVEYNSFNELGKIAGKGKYNKEGNLESFSPSNSVMGTARIDKKKIVVSGDDFTIRGGSSESTVSDKWVYAERMANEMDKPLIRLVDTAGGSVKLLEQQQATKIPGYSRWPSISLLGRVPVVGVALGSCAGLGAIKVGISHFSVMVKDISHVFAGGPPVVKQGLNYDVTKEELGGTQVHTRSGVVNNEATDEEDAFRQVRQFLSYMPQNVWEVPEYKPTNDSPDRMNNELNTIIPKNKRKIYDMRKILKTVVDEGTLFEISRHFGGSTITCLARMNGYTVGIIANDPKIMGGSLTLQAANKTEKFVDLCDTFHIPIINFVDQPGVMSGIEAERNGTLTSAIRTLGAIEQAEIPWCSIIVRRAFGVGGGAHGPKHGPSGRSLNHRFAWPSARWGSIPVEGGVAAAYKKEISQAENPDKRQEEIEYYYQNLSSPFRTAEKFGVVDIIEPKETRYVLSDWVEDAYELTKRQVGMKLRTMR</sequence>
<dbReference type="InterPro" id="IPR034733">
    <property type="entry name" value="AcCoA_carboxyl_beta"/>
</dbReference>
<dbReference type="Pfam" id="PF01039">
    <property type="entry name" value="Carboxyl_trans"/>
    <property type="match status" value="1"/>
</dbReference>
<reference evidence="3 4" key="1">
    <citation type="submission" date="2020-06" db="EMBL/GenBank/DDBJ databases">
        <title>Genomic analysis of Salicibibacter sp. NKC5-3.</title>
        <authorList>
            <person name="Oh Y.J."/>
        </authorList>
    </citation>
    <scope>NUCLEOTIDE SEQUENCE [LARGE SCALE GENOMIC DNA]</scope>
    <source>
        <strain evidence="3 4">NKC5-3</strain>
    </source>
</reference>
<dbReference type="PANTHER" id="PTHR43842:SF2">
    <property type="entry name" value="PROPIONYL-COA CARBOXYLASE BETA CHAIN, MITOCHONDRIAL"/>
    <property type="match status" value="1"/>
</dbReference>
<dbReference type="SUPFAM" id="SSF52096">
    <property type="entry name" value="ClpP/crotonase"/>
    <property type="match status" value="2"/>
</dbReference>
<dbReference type="PROSITE" id="PS50989">
    <property type="entry name" value="COA_CT_CTER"/>
    <property type="match status" value="1"/>
</dbReference>
<dbReference type="PANTHER" id="PTHR43842">
    <property type="entry name" value="PROPIONYL-COA CARBOXYLASE BETA CHAIN"/>
    <property type="match status" value="1"/>
</dbReference>
<keyword evidence="4" id="KW-1185">Reference proteome</keyword>
<dbReference type="PROSITE" id="PS50980">
    <property type="entry name" value="COA_CT_NTER"/>
    <property type="match status" value="1"/>
</dbReference>
<accession>A0A7T6Z6X7</accession>
<feature type="domain" description="CoA carboxyltransferase N-terminal" evidence="1">
    <location>
        <begin position="8"/>
        <end position="268"/>
    </location>
</feature>
<dbReference type="InterPro" id="IPR011763">
    <property type="entry name" value="COA_CT_C"/>
</dbReference>
<organism evidence="3 4">
    <name type="scientific">Salicibibacter cibarius</name>
    <dbReference type="NCBI Taxonomy" id="2743000"/>
    <lineage>
        <taxon>Bacteria</taxon>
        <taxon>Bacillati</taxon>
        <taxon>Bacillota</taxon>
        <taxon>Bacilli</taxon>
        <taxon>Bacillales</taxon>
        <taxon>Bacillaceae</taxon>
        <taxon>Salicibibacter</taxon>
    </lineage>
</organism>
<dbReference type="Gene3D" id="3.90.226.10">
    <property type="entry name" value="2-enoyl-CoA Hydratase, Chain A, domain 1"/>
    <property type="match status" value="2"/>
</dbReference>
<dbReference type="GO" id="GO:0004658">
    <property type="term" value="F:propionyl-CoA carboxylase activity"/>
    <property type="evidence" value="ECO:0007669"/>
    <property type="project" value="TreeGrafter"/>
</dbReference>
<dbReference type="Proteomes" id="UP000595823">
    <property type="component" value="Chromosome"/>
</dbReference>
<dbReference type="AlphaFoldDB" id="A0A7T6Z6X7"/>
<evidence type="ECO:0000259" key="1">
    <source>
        <dbReference type="PROSITE" id="PS50980"/>
    </source>
</evidence>
<dbReference type="EMBL" id="CP054705">
    <property type="protein sequence ID" value="QQK77802.1"/>
    <property type="molecule type" value="Genomic_DNA"/>
</dbReference>
<proteinExistence type="predicted"/>
<gene>
    <name evidence="3" type="ORF">HUG15_20960</name>
</gene>
<dbReference type="RefSeq" id="WP_200125487.1">
    <property type="nucleotide sequence ID" value="NZ_CP054705.1"/>
</dbReference>
<protein>
    <submittedName>
        <fullName evidence="3">Propionyl-CoA carboxylase</fullName>
    </submittedName>
</protein>
<evidence type="ECO:0000313" key="4">
    <source>
        <dbReference type="Proteomes" id="UP000595823"/>
    </source>
</evidence>
<dbReference type="InterPro" id="IPR029045">
    <property type="entry name" value="ClpP/crotonase-like_dom_sf"/>
</dbReference>
<dbReference type="InterPro" id="IPR011762">
    <property type="entry name" value="COA_CT_N"/>
</dbReference>
<evidence type="ECO:0000313" key="3">
    <source>
        <dbReference type="EMBL" id="QQK77802.1"/>
    </source>
</evidence>